<evidence type="ECO:0000259" key="5">
    <source>
        <dbReference type="Pfam" id="PF08212"/>
    </source>
</evidence>
<dbReference type="GO" id="GO:0006629">
    <property type="term" value="P:lipid metabolic process"/>
    <property type="evidence" value="ECO:0007669"/>
    <property type="project" value="TreeGrafter"/>
</dbReference>
<dbReference type="EMBL" id="AXCN02001458">
    <property type="status" value="NOT_ANNOTATED_CDS"/>
    <property type="molecule type" value="Genomic_DNA"/>
</dbReference>
<proteinExistence type="inferred from homology"/>
<dbReference type="InterPro" id="IPR003057">
    <property type="entry name" value="Invtbrt_color"/>
</dbReference>
<dbReference type="GO" id="GO:0008289">
    <property type="term" value="F:lipid binding"/>
    <property type="evidence" value="ECO:0007669"/>
    <property type="project" value="UniProtKB-KW"/>
</dbReference>
<feature type="transmembrane region" description="Helical" evidence="4">
    <location>
        <begin position="21"/>
        <end position="42"/>
    </location>
</feature>
<evidence type="ECO:0000256" key="4">
    <source>
        <dbReference type="SAM" id="Phobius"/>
    </source>
</evidence>
<keyword evidence="2" id="KW-1015">Disulfide bond</keyword>
<dbReference type="VEuPathDB" id="VectorBase:AFAF010215"/>
<comment type="similarity">
    <text evidence="1 3">Belongs to the calycin superfamily. Lipocalin family.</text>
</comment>
<dbReference type="InterPro" id="IPR012674">
    <property type="entry name" value="Calycin"/>
</dbReference>
<dbReference type="SUPFAM" id="SSF50814">
    <property type="entry name" value="Lipocalins"/>
    <property type="match status" value="1"/>
</dbReference>
<dbReference type="InterPro" id="IPR022271">
    <property type="entry name" value="Lipocalin_ApoD"/>
</dbReference>
<protein>
    <recommendedName>
        <fullName evidence="5">Lipocalin/cytosolic fatty-acid binding domain-containing protein</fullName>
    </recommendedName>
</protein>
<dbReference type="AlphaFoldDB" id="A0A182QHE2"/>
<accession>A0A182QHE2</accession>
<evidence type="ECO:0000256" key="3">
    <source>
        <dbReference type="PIRNR" id="PIRNR036893"/>
    </source>
</evidence>
<sequence>MLSIAACIRRLVSLWEPPKTVLPRGFAMIARVLTIVVVGLVATSVTTGLLTDQACPDDVAAMRDFRLNDFVGRWFEIKRYEQFYEKDLDCVVAEYQKTGDGSISVKNGAFSLANNTRVVAEGTGVVSFPDDSTNPAKLSVAFFGAKPDRSNYWVLDTDYTSFAVVWSCEPFFRDASKNVLGFWIFSRNPTFPTDEAVVKRVDELVKKYADASKFEIPNQSDERCPRSY</sequence>
<dbReference type="PRINTS" id="PR01273">
    <property type="entry name" value="INVTBRTCOLOR"/>
</dbReference>
<evidence type="ECO:0000256" key="1">
    <source>
        <dbReference type="ARBA" id="ARBA00006889"/>
    </source>
</evidence>
<dbReference type="PANTHER" id="PTHR10612:SF62">
    <property type="entry name" value="LIPOCALIN_CYTOSOLIC FATTY-ACID BINDING DOMAIN-CONTAINING PROTEIN"/>
    <property type="match status" value="1"/>
</dbReference>
<dbReference type="InterPro" id="IPR000566">
    <property type="entry name" value="Lipocln_cytosolic_FA-bd_dom"/>
</dbReference>
<evidence type="ECO:0000313" key="7">
    <source>
        <dbReference type="Proteomes" id="UP000075886"/>
    </source>
</evidence>
<evidence type="ECO:0000313" key="6">
    <source>
        <dbReference type="EnsemblMetazoa" id="AFAF010215-PA"/>
    </source>
</evidence>
<dbReference type="Proteomes" id="UP000075886">
    <property type="component" value="Unassembled WGS sequence"/>
</dbReference>
<evidence type="ECO:0000256" key="2">
    <source>
        <dbReference type="ARBA" id="ARBA00023157"/>
    </source>
</evidence>
<dbReference type="Pfam" id="PF08212">
    <property type="entry name" value="Lipocalin_2"/>
    <property type="match status" value="1"/>
</dbReference>
<reference evidence="7" key="1">
    <citation type="submission" date="2014-01" db="EMBL/GenBank/DDBJ databases">
        <title>The Genome Sequence of Anopheles farauti FAR1 (V2).</title>
        <authorList>
            <consortium name="The Broad Institute Genomics Platform"/>
            <person name="Neafsey D.E."/>
            <person name="Besansky N."/>
            <person name="Howell P."/>
            <person name="Walton C."/>
            <person name="Young S.K."/>
            <person name="Zeng Q."/>
            <person name="Gargeya S."/>
            <person name="Fitzgerald M."/>
            <person name="Haas B."/>
            <person name="Abouelleil A."/>
            <person name="Allen A.W."/>
            <person name="Alvarado L."/>
            <person name="Arachchi H.M."/>
            <person name="Berlin A.M."/>
            <person name="Chapman S.B."/>
            <person name="Gainer-Dewar J."/>
            <person name="Goldberg J."/>
            <person name="Griggs A."/>
            <person name="Gujja S."/>
            <person name="Hansen M."/>
            <person name="Howarth C."/>
            <person name="Imamovic A."/>
            <person name="Ireland A."/>
            <person name="Larimer J."/>
            <person name="McCowan C."/>
            <person name="Murphy C."/>
            <person name="Pearson M."/>
            <person name="Poon T.W."/>
            <person name="Priest M."/>
            <person name="Roberts A."/>
            <person name="Saif S."/>
            <person name="Shea T."/>
            <person name="Sisk P."/>
            <person name="Sykes S."/>
            <person name="Wortman J."/>
            <person name="Nusbaum C."/>
            <person name="Birren B."/>
        </authorList>
    </citation>
    <scope>NUCLEOTIDE SEQUENCE [LARGE SCALE GENOMIC DNA]</scope>
    <source>
        <strain evidence="7">FAR1</strain>
    </source>
</reference>
<name>A0A182QHE2_9DIPT</name>
<dbReference type="GO" id="GO:0031409">
    <property type="term" value="F:pigment binding"/>
    <property type="evidence" value="ECO:0007669"/>
    <property type="project" value="InterPro"/>
</dbReference>
<dbReference type="GO" id="GO:0005737">
    <property type="term" value="C:cytoplasm"/>
    <property type="evidence" value="ECO:0007669"/>
    <property type="project" value="TreeGrafter"/>
</dbReference>
<dbReference type="GO" id="GO:0005576">
    <property type="term" value="C:extracellular region"/>
    <property type="evidence" value="ECO:0007669"/>
    <property type="project" value="UniProtKB-SubCell"/>
</dbReference>
<keyword evidence="4" id="KW-1133">Transmembrane helix</keyword>
<dbReference type="GO" id="GO:0000302">
    <property type="term" value="P:response to reactive oxygen species"/>
    <property type="evidence" value="ECO:0007669"/>
    <property type="project" value="TreeGrafter"/>
</dbReference>
<dbReference type="InterPro" id="IPR022272">
    <property type="entry name" value="Lipocalin_CS"/>
</dbReference>
<organism evidence="6 7">
    <name type="scientific">Anopheles farauti</name>
    <dbReference type="NCBI Taxonomy" id="69004"/>
    <lineage>
        <taxon>Eukaryota</taxon>
        <taxon>Metazoa</taxon>
        <taxon>Ecdysozoa</taxon>
        <taxon>Arthropoda</taxon>
        <taxon>Hexapoda</taxon>
        <taxon>Insecta</taxon>
        <taxon>Pterygota</taxon>
        <taxon>Neoptera</taxon>
        <taxon>Endopterygota</taxon>
        <taxon>Diptera</taxon>
        <taxon>Nematocera</taxon>
        <taxon>Culicoidea</taxon>
        <taxon>Culicidae</taxon>
        <taxon>Anophelinae</taxon>
        <taxon>Anopheles</taxon>
    </lineage>
</organism>
<reference evidence="6" key="2">
    <citation type="submission" date="2020-05" db="UniProtKB">
        <authorList>
            <consortium name="EnsemblMetazoa"/>
        </authorList>
    </citation>
    <scope>IDENTIFICATION</scope>
    <source>
        <strain evidence="6">FAR1</strain>
    </source>
</reference>
<keyword evidence="4" id="KW-0472">Membrane</keyword>
<keyword evidence="7" id="KW-1185">Reference proteome</keyword>
<dbReference type="PIRSF" id="PIRSF036893">
    <property type="entry name" value="Lipocalin_ApoD"/>
    <property type="match status" value="1"/>
</dbReference>
<dbReference type="PANTHER" id="PTHR10612">
    <property type="entry name" value="APOLIPOPROTEIN D"/>
    <property type="match status" value="1"/>
</dbReference>
<dbReference type="EnsemblMetazoa" id="AFAF010215-RA">
    <property type="protein sequence ID" value="AFAF010215-PA"/>
    <property type="gene ID" value="AFAF010215"/>
</dbReference>
<dbReference type="Gene3D" id="2.40.128.20">
    <property type="match status" value="1"/>
</dbReference>
<dbReference type="PROSITE" id="PS00213">
    <property type="entry name" value="LIPOCALIN"/>
    <property type="match status" value="1"/>
</dbReference>
<feature type="domain" description="Lipocalin/cytosolic fatty-acid binding" evidence="5">
    <location>
        <begin position="67"/>
        <end position="195"/>
    </location>
</feature>
<keyword evidence="4" id="KW-0812">Transmembrane</keyword>